<dbReference type="InterPro" id="IPR007369">
    <property type="entry name" value="Peptidase_A22B_SPP"/>
</dbReference>
<accession>A0A8H6I921</accession>
<dbReference type="PANTHER" id="PTHR12174">
    <property type="entry name" value="SIGNAL PEPTIDE PEPTIDASE"/>
    <property type="match status" value="1"/>
</dbReference>
<feature type="transmembrane region" description="Helical" evidence="9">
    <location>
        <begin position="251"/>
        <end position="273"/>
    </location>
</feature>
<dbReference type="OrthoDB" id="29661at2759"/>
<dbReference type="InterPro" id="IPR006639">
    <property type="entry name" value="Preselin/SPP"/>
</dbReference>
<dbReference type="PANTHER" id="PTHR12174:SF23">
    <property type="entry name" value="MINOR HISTOCOMPATIBILITY ANTIGEN H13"/>
    <property type="match status" value="1"/>
</dbReference>
<feature type="transmembrane region" description="Helical" evidence="9">
    <location>
        <begin position="91"/>
        <end position="109"/>
    </location>
</feature>
<feature type="transmembrane region" description="Helical" evidence="9">
    <location>
        <begin position="302"/>
        <end position="324"/>
    </location>
</feature>
<evidence type="ECO:0000313" key="10">
    <source>
        <dbReference type="EMBL" id="KAF6761175.1"/>
    </source>
</evidence>
<reference evidence="10 11" key="1">
    <citation type="submission" date="2020-07" db="EMBL/GenBank/DDBJ databases">
        <title>Comparative genomics of pyrophilous fungi reveals a link between fire events and developmental genes.</title>
        <authorList>
            <consortium name="DOE Joint Genome Institute"/>
            <person name="Steindorff A.S."/>
            <person name="Carver A."/>
            <person name="Calhoun S."/>
            <person name="Stillman K."/>
            <person name="Liu H."/>
            <person name="Lipzen A."/>
            <person name="Pangilinan J."/>
            <person name="Labutti K."/>
            <person name="Bruns T.D."/>
            <person name="Grigoriev I.V."/>
        </authorList>
    </citation>
    <scope>NUCLEOTIDE SEQUENCE [LARGE SCALE GENOMIC DNA]</scope>
    <source>
        <strain evidence="10 11">CBS 144469</strain>
    </source>
</reference>
<feature type="compositionally biased region" description="Basic and acidic residues" evidence="8">
    <location>
        <begin position="368"/>
        <end position="385"/>
    </location>
</feature>
<keyword evidence="4" id="KW-0378">Hydrolase</keyword>
<protein>
    <submittedName>
        <fullName evidence="10">Signal peptide peptidase-domain-containing protein</fullName>
    </submittedName>
</protein>
<keyword evidence="6 9" id="KW-1133">Transmembrane helix</keyword>
<evidence type="ECO:0000256" key="9">
    <source>
        <dbReference type="SAM" id="Phobius"/>
    </source>
</evidence>
<feature type="transmembrane region" description="Helical" evidence="9">
    <location>
        <begin position="12"/>
        <end position="32"/>
    </location>
</feature>
<dbReference type="GO" id="GO:0033619">
    <property type="term" value="P:membrane protein proteolysis"/>
    <property type="evidence" value="ECO:0007669"/>
    <property type="project" value="TreeGrafter"/>
</dbReference>
<gene>
    <name evidence="10" type="ORF">DFP72DRAFT_987970</name>
</gene>
<dbReference type="SMART" id="SM00730">
    <property type="entry name" value="PSN"/>
    <property type="match status" value="1"/>
</dbReference>
<dbReference type="AlphaFoldDB" id="A0A8H6I921"/>
<organism evidence="10 11">
    <name type="scientific">Ephemerocybe angulata</name>
    <dbReference type="NCBI Taxonomy" id="980116"/>
    <lineage>
        <taxon>Eukaryota</taxon>
        <taxon>Fungi</taxon>
        <taxon>Dikarya</taxon>
        <taxon>Basidiomycota</taxon>
        <taxon>Agaricomycotina</taxon>
        <taxon>Agaricomycetes</taxon>
        <taxon>Agaricomycetidae</taxon>
        <taxon>Agaricales</taxon>
        <taxon>Agaricineae</taxon>
        <taxon>Psathyrellaceae</taxon>
        <taxon>Ephemerocybe</taxon>
    </lineage>
</organism>
<dbReference type="GO" id="GO:0006465">
    <property type="term" value="P:signal peptide processing"/>
    <property type="evidence" value="ECO:0007669"/>
    <property type="project" value="TreeGrafter"/>
</dbReference>
<comment type="subcellular location">
    <subcellularLocation>
        <location evidence="1">Endoplasmic reticulum membrane</location>
        <topology evidence="1">Multi-pass membrane protein</topology>
    </subcellularLocation>
</comment>
<sequence length="417" mass="45749">MDSFTAQLRGVDWDLVSSYGGLLSLATFSIYAGSYGSLPSPKPSGSEKDEEDDEVDDGEHMTLGDAYLFPIIGSFALVGLYLIVKYFGKEWINWFLGWYFSLAGVGSVWKSSISLLRYTLGEPVWKRFEKFTVIAKKGHAPIFSLSLRSPSLFLLPISVIPSGLYHFWTSTTRGGVGRSALVTDILGLSFSHNALALLKLDSFKTGCILLSGLFVYDIWWVFGTEVMVQVATKLDLPIKILWPKSLLFSSVRGFTMLGLGDIVIPGIFVALALRYDYARYAHKVESEQDRGSKTEQAVPKPYFYAALGAYVAGLMTTMLVMHVFHAAQPALLYLSPACILSFAIMAVARGEFADAWAWNDLPEEEGENAQKQKGDGKPLKKKEGLVVDSVAPGEGVRARGSSEGKKAGMIHLSIIYA</sequence>
<dbReference type="GO" id="GO:0098553">
    <property type="term" value="C:lumenal side of endoplasmic reticulum membrane"/>
    <property type="evidence" value="ECO:0007669"/>
    <property type="project" value="TreeGrafter"/>
</dbReference>
<keyword evidence="11" id="KW-1185">Reference proteome</keyword>
<evidence type="ECO:0000256" key="5">
    <source>
        <dbReference type="ARBA" id="ARBA00022824"/>
    </source>
</evidence>
<evidence type="ECO:0000313" key="11">
    <source>
        <dbReference type="Proteomes" id="UP000521943"/>
    </source>
</evidence>
<keyword evidence="7 9" id="KW-0472">Membrane</keyword>
<proteinExistence type="inferred from homology"/>
<name>A0A8H6I921_9AGAR</name>
<dbReference type="Proteomes" id="UP000521943">
    <property type="component" value="Unassembled WGS sequence"/>
</dbReference>
<feature type="transmembrane region" description="Helical" evidence="9">
    <location>
        <begin position="330"/>
        <end position="348"/>
    </location>
</feature>
<evidence type="ECO:0000256" key="8">
    <source>
        <dbReference type="SAM" id="MobiDB-lite"/>
    </source>
</evidence>
<evidence type="ECO:0000256" key="4">
    <source>
        <dbReference type="ARBA" id="ARBA00022801"/>
    </source>
</evidence>
<dbReference type="GO" id="GO:0042500">
    <property type="term" value="F:aspartic endopeptidase activity, intramembrane cleaving"/>
    <property type="evidence" value="ECO:0007669"/>
    <property type="project" value="InterPro"/>
</dbReference>
<evidence type="ECO:0000256" key="1">
    <source>
        <dbReference type="ARBA" id="ARBA00004477"/>
    </source>
</evidence>
<dbReference type="GO" id="GO:0098554">
    <property type="term" value="C:cytoplasmic side of endoplasmic reticulum membrane"/>
    <property type="evidence" value="ECO:0007669"/>
    <property type="project" value="TreeGrafter"/>
</dbReference>
<keyword evidence="3 9" id="KW-0812">Transmembrane</keyword>
<comment type="similarity">
    <text evidence="2">Belongs to the peptidase A22B family.</text>
</comment>
<feature type="transmembrane region" description="Helical" evidence="9">
    <location>
        <begin position="207"/>
        <end position="231"/>
    </location>
</feature>
<keyword evidence="5" id="KW-0256">Endoplasmic reticulum</keyword>
<evidence type="ECO:0000256" key="7">
    <source>
        <dbReference type="ARBA" id="ARBA00023136"/>
    </source>
</evidence>
<dbReference type="Pfam" id="PF04258">
    <property type="entry name" value="Peptidase_A22B"/>
    <property type="match status" value="1"/>
</dbReference>
<dbReference type="EMBL" id="JACGCI010000010">
    <property type="protein sequence ID" value="KAF6761175.1"/>
    <property type="molecule type" value="Genomic_DNA"/>
</dbReference>
<feature type="region of interest" description="Disordered" evidence="8">
    <location>
        <begin position="364"/>
        <end position="385"/>
    </location>
</feature>
<evidence type="ECO:0000256" key="2">
    <source>
        <dbReference type="ARBA" id="ARBA00006859"/>
    </source>
</evidence>
<feature type="transmembrane region" description="Helical" evidence="9">
    <location>
        <begin position="151"/>
        <end position="168"/>
    </location>
</feature>
<evidence type="ECO:0000256" key="3">
    <source>
        <dbReference type="ARBA" id="ARBA00022692"/>
    </source>
</evidence>
<evidence type="ECO:0000256" key="6">
    <source>
        <dbReference type="ARBA" id="ARBA00022989"/>
    </source>
</evidence>
<feature type="transmembrane region" description="Helical" evidence="9">
    <location>
        <begin position="66"/>
        <end position="84"/>
    </location>
</feature>
<comment type="caution">
    <text evidence="10">The sequence shown here is derived from an EMBL/GenBank/DDBJ whole genome shotgun (WGS) entry which is preliminary data.</text>
</comment>